<reference evidence="2 3" key="1">
    <citation type="journal article" date="2009" name="Science">
        <title>Green evolution and dynamic adaptations revealed by genomes of the marine picoeukaryotes Micromonas.</title>
        <authorList>
            <person name="Worden A.Z."/>
            <person name="Lee J.H."/>
            <person name="Mock T."/>
            <person name="Rouze P."/>
            <person name="Simmons M.P."/>
            <person name="Aerts A.L."/>
            <person name="Allen A.E."/>
            <person name="Cuvelier M.L."/>
            <person name="Derelle E."/>
            <person name="Everett M.V."/>
            <person name="Foulon E."/>
            <person name="Grimwood J."/>
            <person name="Gundlach H."/>
            <person name="Henrissat B."/>
            <person name="Napoli C."/>
            <person name="McDonald S.M."/>
            <person name="Parker M.S."/>
            <person name="Rombauts S."/>
            <person name="Salamov A."/>
            <person name="Von Dassow P."/>
            <person name="Badger J.H."/>
            <person name="Coutinho P.M."/>
            <person name="Demir E."/>
            <person name="Dubchak I."/>
            <person name="Gentemann C."/>
            <person name="Eikrem W."/>
            <person name="Gready J.E."/>
            <person name="John U."/>
            <person name="Lanier W."/>
            <person name="Lindquist E.A."/>
            <person name="Lucas S."/>
            <person name="Mayer K.F."/>
            <person name="Moreau H."/>
            <person name="Not F."/>
            <person name="Otillar R."/>
            <person name="Panaud O."/>
            <person name="Pangilinan J."/>
            <person name="Paulsen I."/>
            <person name="Piegu B."/>
            <person name="Poliakov A."/>
            <person name="Robbens S."/>
            <person name="Schmutz J."/>
            <person name="Toulza E."/>
            <person name="Wyss T."/>
            <person name="Zelensky A."/>
            <person name="Zhou K."/>
            <person name="Armbrust E.V."/>
            <person name="Bhattacharya D."/>
            <person name="Goodenough U.W."/>
            <person name="Van de Peer Y."/>
            <person name="Grigoriev I.V."/>
        </authorList>
    </citation>
    <scope>NUCLEOTIDE SEQUENCE [LARGE SCALE GENOMIC DNA]</scope>
    <source>
        <strain evidence="3">RCC299 / NOUM17</strain>
    </source>
</reference>
<dbReference type="OrthoDB" id="27226at2759"/>
<dbReference type="SUPFAM" id="SSF56784">
    <property type="entry name" value="HAD-like"/>
    <property type="match status" value="1"/>
</dbReference>
<dbReference type="PANTHER" id="PTHR46986:SF1">
    <property type="entry name" value="ENDORIBONUCLEASE YBEY, CHLOROPLASTIC"/>
    <property type="match status" value="1"/>
</dbReference>
<proteinExistence type="predicted"/>
<dbReference type="GeneID" id="8248157"/>
<sequence>MSRVEDELLGLLSDLDGTEKRAGLVGSSLSGARRPGGKGESSDARGIEPGSSEPRSSDPTVATVARSANAYGAGAGGSGSRKADCLVLDLDGTLLNRECVITPRTAEALRECAAAGVVVFIATGKARPAAIRAAATAGLDGDDGVVSRKSPGVFIQGLDVYGREGDPIYKAEMPHDVVREAFGLVYGQGLSTKVALTAFCGDECATLASHPLLDELSSLYHEPKSVAWDDVDQLVHAANAAFGGNATASGVQKLLLMAETAEEIDDARPRWEALFGSRAEVTQAVPNMLEILPLGNDKARGVRTLLTHLDVDVSRVVAVGDGENDLGMLRLVGRGVAMGNAGAKVKAAARETLAATNDEDGVAEAIQRFVL</sequence>
<dbReference type="Gene3D" id="3.40.50.1000">
    <property type="entry name" value="HAD superfamily/HAD-like"/>
    <property type="match status" value="1"/>
</dbReference>
<feature type="region of interest" description="Disordered" evidence="1">
    <location>
        <begin position="23"/>
        <end position="61"/>
    </location>
</feature>
<dbReference type="STRING" id="296587.C1FJ50"/>
<accession>C1FJ50</accession>
<protein>
    <submittedName>
        <fullName evidence="2">Uncharacterized protein</fullName>
    </submittedName>
</protein>
<gene>
    <name evidence="2" type="ORF">MICPUN_103469</name>
</gene>
<dbReference type="AlphaFoldDB" id="C1FJ50"/>
<dbReference type="RefSeq" id="XP_002509272.1">
    <property type="nucleotide sequence ID" value="XM_002509226.1"/>
</dbReference>
<evidence type="ECO:0000313" key="2">
    <source>
        <dbReference type="EMBL" id="ACO70530.1"/>
    </source>
</evidence>
<dbReference type="Gene3D" id="3.30.1240.10">
    <property type="match status" value="1"/>
</dbReference>
<dbReference type="eggNOG" id="ENOG502QUN8">
    <property type="taxonomic scope" value="Eukaryota"/>
</dbReference>
<dbReference type="GO" id="GO:0004222">
    <property type="term" value="F:metalloendopeptidase activity"/>
    <property type="evidence" value="ECO:0007669"/>
    <property type="project" value="InterPro"/>
</dbReference>
<dbReference type="Pfam" id="PF08282">
    <property type="entry name" value="Hydrolase_3"/>
    <property type="match status" value="1"/>
</dbReference>
<dbReference type="InterPro" id="IPR002036">
    <property type="entry name" value="YbeY"/>
</dbReference>
<dbReference type="PROSITE" id="PS01229">
    <property type="entry name" value="COF_2"/>
    <property type="match status" value="1"/>
</dbReference>
<dbReference type="KEGG" id="mis:MICPUN_103469"/>
<keyword evidence="3" id="KW-1185">Reference proteome</keyword>
<dbReference type="OMA" id="KYDESAC"/>
<dbReference type="InterPro" id="IPR023214">
    <property type="entry name" value="HAD_sf"/>
</dbReference>
<dbReference type="EMBL" id="CP001577">
    <property type="protein sequence ID" value="ACO70530.1"/>
    <property type="molecule type" value="Genomic_DNA"/>
</dbReference>
<dbReference type="PANTHER" id="PTHR46986">
    <property type="entry name" value="ENDORIBONUCLEASE YBEY, CHLOROPLASTIC"/>
    <property type="match status" value="1"/>
</dbReference>
<dbReference type="InterPro" id="IPR036412">
    <property type="entry name" value="HAD-like_sf"/>
</dbReference>
<organism evidence="2 3">
    <name type="scientific">Micromonas commoda (strain RCC299 / NOUM17 / CCMP2709)</name>
    <name type="common">Picoplanktonic green alga</name>
    <dbReference type="NCBI Taxonomy" id="296587"/>
    <lineage>
        <taxon>Eukaryota</taxon>
        <taxon>Viridiplantae</taxon>
        <taxon>Chlorophyta</taxon>
        <taxon>Mamiellophyceae</taxon>
        <taxon>Mamiellales</taxon>
        <taxon>Mamiellaceae</taxon>
        <taxon>Micromonas</taxon>
    </lineage>
</organism>
<dbReference type="Proteomes" id="UP000002009">
    <property type="component" value="Chromosome 12"/>
</dbReference>
<dbReference type="InParanoid" id="C1FJ50"/>
<evidence type="ECO:0000256" key="1">
    <source>
        <dbReference type="SAM" id="MobiDB-lite"/>
    </source>
</evidence>
<dbReference type="GO" id="GO:0006364">
    <property type="term" value="P:rRNA processing"/>
    <property type="evidence" value="ECO:0007669"/>
    <property type="project" value="InterPro"/>
</dbReference>
<evidence type="ECO:0000313" key="3">
    <source>
        <dbReference type="Proteomes" id="UP000002009"/>
    </source>
</evidence>
<name>C1FJ50_MICCC</name>